<evidence type="ECO:0000256" key="4">
    <source>
        <dbReference type="SAM" id="MobiDB-lite"/>
    </source>
</evidence>
<name>A0A382HDI4_9ZZZZ</name>
<dbReference type="PANTHER" id="PTHR30290:SF9">
    <property type="entry name" value="OLIGOPEPTIDE-BINDING PROTEIN APPA"/>
    <property type="match status" value="1"/>
</dbReference>
<dbReference type="EMBL" id="UINC01060544">
    <property type="protein sequence ID" value="SVB85155.1"/>
    <property type="molecule type" value="Genomic_DNA"/>
</dbReference>
<proteinExistence type="inferred from homology"/>
<comment type="similarity">
    <text evidence="1">Belongs to the bacterial solute-binding protein 5 family.</text>
</comment>
<organism evidence="6">
    <name type="scientific">marine metagenome</name>
    <dbReference type="NCBI Taxonomy" id="408172"/>
    <lineage>
        <taxon>unclassified sequences</taxon>
        <taxon>metagenomes</taxon>
        <taxon>ecological metagenomes</taxon>
    </lineage>
</organism>
<dbReference type="PANTHER" id="PTHR30290">
    <property type="entry name" value="PERIPLASMIC BINDING COMPONENT OF ABC TRANSPORTER"/>
    <property type="match status" value="1"/>
</dbReference>
<evidence type="ECO:0000256" key="2">
    <source>
        <dbReference type="ARBA" id="ARBA00022448"/>
    </source>
</evidence>
<dbReference type="AlphaFoldDB" id="A0A382HDI4"/>
<keyword evidence="3" id="KW-0732">Signal</keyword>
<dbReference type="PROSITE" id="PS51257">
    <property type="entry name" value="PROKAR_LIPOPROTEIN"/>
    <property type="match status" value="1"/>
</dbReference>
<dbReference type="Gene3D" id="3.40.190.10">
    <property type="entry name" value="Periplasmic binding protein-like II"/>
    <property type="match status" value="1"/>
</dbReference>
<accession>A0A382HDI4</accession>
<feature type="region of interest" description="Disordered" evidence="4">
    <location>
        <begin position="31"/>
        <end position="53"/>
    </location>
</feature>
<protein>
    <recommendedName>
        <fullName evidence="5">Solute-binding protein family 5 domain-containing protein</fullName>
    </recommendedName>
</protein>
<dbReference type="GO" id="GO:0015833">
    <property type="term" value="P:peptide transport"/>
    <property type="evidence" value="ECO:0007669"/>
    <property type="project" value="TreeGrafter"/>
</dbReference>
<keyword evidence="2" id="KW-0813">Transport</keyword>
<dbReference type="InterPro" id="IPR039424">
    <property type="entry name" value="SBP_5"/>
</dbReference>
<sequence>MSMNILRKSGLLVGLLVASMLMVMGIACGGSDAPERSSPTTGSSAAPAPAAPAAPAPAAKAAAPAAPAKAAAPKAAAPAKKAASPATKAAAKTAAPAKAAAPSGPTGKLIRAHHEVNPVFGTPWSGPYKWSAADLIGIGEHLFYFDKGNAMTPQMAKSWSVDPAGTKVTIELNKGMKWQSPKGHEDTDFGEADADSLVRWFNTVNGTVNPDSSYPDSGDLGAIFTKAEKTGDYTFTVGLVSPVFFCLPLSEFGCLGAAPVIGSTEHVDIMGADWASKNAVMTGPYVHGDCNAGDRCSVYAVEDHWRATPAVAEIEVIQVPEAQTQVAMLKSGEVDMAVVDYKLLADVVTGSDKLRFLETMPGGYVGQSIIFPGNLWEETHARSGEALNAWDSPAYDKDVPWIGDPWQVDSYHEGSTDSSVVRYTDTDNPAGMSDMEQARLVRLALSTAL</sequence>
<evidence type="ECO:0000256" key="1">
    <source>
        <dbReference type="ARBA" id="ARBA00005695"/>
    </source>
</evidence>
<gene>
    <name evidence="6" type="ORF">METZ01_LOCUS238009</name>
</gene>
<dbReference type="SUPFAM" id="SSF53850">
    <property type="entry name" value="Periplasmic binding protein-like II"/>
    <property type="match status" value="1"/>
</dbReference>
<feature type="domain" description="Solute-binding protein family 5" evidence="5">
    <location>
        <begin position="151"/>
        <end position="342"/>
    </location>
</feature>
<evidence type="ECO:0000256" key="3">
    <source>
        <dbReference type="ARBA" id="ARBA00022729"/>
    </source>
</evidence>
<feature type="region of interest" description="Disordered" evidence="4">
    <location>
        <begin position="79"/>
        <end position="108"/>
    </location>
</feature>
<evidence type="ECO:0000259" key="5">
    <source>
        <dbReference type="Pfam" id="PF00496"/>
    </source>
</evidence>
<feature type="compositionally biased region" description="Low complexity" evidence="4">
    <location>
        <begin position="38"/>
        <end position="48"/>
    </location>
</feature>
<evidence type="ECO:0000313" key="6">
    <source>
        <dbReference type="EMBL" id="SVB85155.1"/>
    </source>
</evidence>
<dbReference type="Pfam" id="PF00496">
    <property type="entry name" value="SBP_bac_5"/>
    <property type="match status" value="1"/>
</dbReference>
<reference evidence="6" key="1">
    <citation type="submission" date="2018-05" db="EMBL/GenBank/DDBJ databases">
        <authorList>
            <person name="Lanie J.A."/>
            <person name="Ng W.-L."/>
            <person name="Kazmierczak K.M."/>
            <person name="Andrzejewski T.M."/>
            <person name="Davidsen T.M."/>
            <person name="Wayne K.J."/>
            <person name="Tettelin H."/>
            <person name="Glass J.I."/>
            <person name="Rusch D."/>
            <person name="Podicherti R."/>
            <person name="Tsui H.-C.T."/>
            <person name="Winkler M.E."/>
        </authorList>
    </citation>
    <scope>NUCLEOTIDE SEQUENCE</scope>
</reference>
<dbReference type="InterPro" id="IPR000914">
    <property type="entry name" value="SBP_5_dom"/>
</dbReference>
<feature type="non-terminal residue" evidence="6">
    <location>
        <position position="449"/>
    </location>
</feature>
<dbReference type="GO" id="GO:1904680">
    <property type="term" value="F:peptide transmembrane transporter activity"/>
    <property type="evidence" value="ECO:0007669"/>
    <property type="project" value="TreeGrafter"/>
</dbReference>